<gene>
    <name evidence="1" type="ORF">I41_20190</name>
</gene>
<organism evidence="1 2">
    <name type="scientific">Lacipirellula limnantheis</name>
    <dbReference type="NCBI Taxonomy" id="2528024"/>
    <lineage>
        <taxon>Bacteria</taxon>
        <taxon>Pseudomonadati</taxon>
        <taxon>Planctomycetota</taxon>
        <taxon>Planctomycetia</taxon>
        <taxon>Pirellulales</taxon>
        <taxon>Lacipirellulaceae</taxon>
        <taxon>Lacipirellula</taxon>
    </lineage>
</organism>
<dbReference type="AlphaFoldDB" id="A0A517TWT6"/>
<dbReference type="RefSeq" id="WP_145432360.1">
    <property type="nucleotide sequence ID" value="NZ_CP036339.1"/>
</dbReference>
<dbReference type="InterPro" id="IPR037257">
    <property type="entry name" value="T2SS_E_N_sf"/>
</dbReference>
<keyword evidence="2" id="KW-1185">Reference proteome</keyword>
<dbReference type="KEGG" id="llh:I41_20190"/>
<proteinExistence type="predicted"/>
<reference evidence="1 2" key="1">
    <citation type="submission" date="2019-02" db="EMBL/GenBank/DDBJ databases">
        <title>Deep-cultivation of Planctomycetes and their phenomic and genomic characterization uncovers novel biology.</title>
        <authorList>
            <person name="Wiegand S."/>
            <person name="Jogler M."/>
            <person name="Boedeker C."/>
            <person name="Pinto D."/>
            <person name="Vollmers J."/>
            <person name="Rivas-Marin E."/>
            <person name="Kohn T."/>
            <person name="Peeters S.H."/>
            <person name="Heuer A."/>
            <person name="Rast P."/>
            <person name="Oberbeckmann S."/>
            <person name="Bunk B."/>
            <person name="Jeske O."/>
            <person name="Meyerdierks A."/>
            <person name="Storesund J.E."/>
            <person name="Kallscheuer N."/>
            <person name="Luecker S."/>
            <person name="Lage O.M."/>
            <person name="Pohl T."/>
            <person name="Merkel B.J."/>
            <person name="Hornburger P."/>
            <person name="Mueller R.-W."/>
            <person name="Bruemmer F."/>
            <person name="Labrenz M."/>
            <person name="Spormann A.M."/>
            <person name="Op den Camp H."/>
            <person name="Overmann J."/>
            <person name="Amann R."/>
            <person name="Jetten M.S.M."/>
            <person name="Mascher T."/>
            <person name="Medema M.H."/>
            <person name="Devos D.P."/>
            <person name="Kaster A.-K."/>
            <person name="Ovreas L."/>
            <person name="Rohde M."/>
            <person name="Galperin M.Y."/>
            <person name="Jogler C."/>
        </authorList>
    </citation>
    <scope>NUCLEOTIDE SEQUENCE [LARGE SCALE GENOMIC DNA]</scope>
    <source>
        <strain evidence="1 2">I41</strain>
    </source>
</reference>
<dbReference type="OrthoDB" id="276816at2"/>
<dbReference type="EMBL" id="CP036339">
    <property type="protein sequence ID" value="QDT72834.1"/>
    <property type="molecule type" value="Genomic_DNA"/>
</dbReference>
<evidence type="ECO:0000313" key="1">
    <source>
        <dbReference type="EMBL" id="QDT72834.1"/>
    </source>
</evidence>
<protein>
    <recommendedName>
        <fullName evidence="3">Bacteriophage N4 adsorption protein B</fullName>
    </recommendedName>
</protein>
<accession>A0A517TWT6</accession>
<sequence length="129" mass="14805">MQFGMYLVDNGLLSTQAFYKALKLQMRSRPQLGTLAIETRRLTVKQMFTILQEQCDTPQQLFGEIAIRLGYLTNEDLNQLLEEQARHMASLPDVLVEHGFLSAEVVNEQYATYRHSSRQAEPELELTNA</sequence>
<evidence type="ECO:0000313" key="2">
    <source>
        <dbReference type="Proteomes" id="UP000317909"/>
    </source>
</evidence>
<name>A0A517TWT6_9BACT</name>
<evidence type="ECO:0008006" key="3">
    <source>
        <dbReference type="Google" id="ProtNLM"/>
    </source>
</evidence>
<dbReference type="SUPFAM" id="SSF160246">
    <property type="entry name" value="EspE N-terminal domain-like"/>
    <property type="match status" value="2"/>
</dbReference>
<dbReference type="Proteomes" id="UP000317909">
    <property type="component" value="Chromosome"/>
</dbReference>